<evidence type="ECO:0000313" key="7">
    <source>
        <dbReference type="EMBL" id="MFC6669135.1"/>
    </source>
</evidence>
<dbReference type="Pfam" id="PF08351">
    <property type="entry name" value="TmcA_N"/>
    <property type="match status" value="1"/>
</dbReference>
<keyword evidence="4" id="KW-0012">Acyltransferase</keyword>
<dbReference type="Pfam" id="PF05127">
    <property type="entry name" value="NAT10_TcmA_helicase"/>
    <property type="match status" value="1"/>
</dbReference>
<reference evidence="8" key="1">
    <citation type="journal article" date="2019" name="Int. J. Syst. Evol. Microbiol.">
        <title>The Global Catalogue of Microorganisms (GCM) 10K type strain sequencing project: providing services to taxonomists for standard genome sequencing and annotation.</title>
        <authorList>
            <consortium name="The Broad Institute Genomics Platform"/>
            <consortium name="The Broad Institute Genome Sequencing Center for Infectious Disease"/>
            <person name="Wu L."/>
            <person name="Ma J."/>
        </authorList>
    </citation>
    <scope>NUCLEOTIDE SEQUENCE [LARGE SCALE GENOMIC DNA]</scope>
    <source>
        <strain evidence="8">NBRC 111756</strain>
    </source>
</reference>
<dbReference type="Gene3D" id="3.40.50.11040">
    <property type="match status" value="1"/>
</dbReference>
<sequence>MPPDVLQPLIEANARSRRRQLVWLQGDAGWARRQAAQWLAAAGWQRVLWVGTESPEGFEGLDAAQVQRHLGREYEAVVFDAWCGFNPNAFGQSVGTLRGGGLLFLLTPPAEAWYRHDDPEHRSIAVLPYTERDVGHRFLRHLVTQLEADSRVIPVLQHQPFAVPAPLPAVTGQQPVPEPYRTEDQQQAVSAILQALEASVPLVLTADRGRGKSAALGLAAAHWLEQHGGEVLVTAPGQASVTALFERLQARLADAQLHGGELIDSRGRVRYLTPDRLMQGRVTAPCCWSMRPRRSRRRC</sequence>
<organism evidence="7 8">
    <name type="scientific">Marinobacterium aestuariivivens</name>
    <dbReference type="NCBI Taxonomy" id="1698799"/>
    <lineage>
        <taxon>Bacteria</taxon>
        <taxon>Pseudomonadati</taxon>
        <taxon>Pseudomonadota</taxon>
        <taxon>Gammaproteobacteria</taxon>
        <taxon>Oceanospirillales</taxon>
        <taxon>Oceanospirillaceae</taxon>
        <taxon>Marinobacterium</taxon>
    </lineage>
</organism>
<evidence type="ECO:0000256" key="4">
    <source>
        <dbReference type="ARBA" id="ARBA00023315"/>
    </source>
</evidence>
<evidence type="ECO:0000313" key="8">
    <source>
        <dbReference type="Proteomes" id="UP001596422"/>
    </source>
</evidence>
<comment type="caution">
    <text evidence="7">The sequence shown here is derived from an EMBL/GenBank/DDBJ whole genome shotgun (WGS) entry which is preliminary data.</text>
</comment>
<dbReference type="InterPro" id="IPR032672">
    <property type="entry name" value="TmcA/NAT10/Kre33"/>
</dbReference>
<evidence type="ECO:0000259" key="5">
    <source>
        <dbReference type="Pfam" id="PF05127"/>
    </source>
</evidence>
<dbReference type="EMBL" id="JBHSWE010000001">
    <property type="protein sequence ID" value="MFC6669135.1"/>
    <property type="molecule type" value="Genomic_DNA"/>
</dbReference>
<dbReference type="InterPro" id="IPR007807">
    <property type="entry name" value="TcmA/NAT10_helicase"/>
</dbReference>
<dbReference type="PANTHER" id="PTHR10925:SF5">
    <property type="entry name" value="RNA CYTIDINE ACETYLTRANSFERASE"/>
    <property type="match status" value="1"/>
</dbReference>
<proteinExistence type="predicted"/>
<dbReference type="PANTHER" id="PTHR10925">
    <property type="entry name" value="N-ACETYLTRANSFERASE 10"/>
    <property type="match status" value="1"/>
</dbReference>
<keyword evidence="3" id="KW-0067">ATP-binding</keyword>
<keyword evidence="8" id="KW-1185">Reference proteome</keyword>
<accession>A0ABW1ZTR0</accession>
<protein>
    <submittedName>
        <fullName evidence="7">tRNA(Met) cytidine acetyltransferase TmcA domain-containing protein</fullName>
    </submittedName>
</protein>
<evidence type="ECO:0000256" key="1">
    <source>
        <dbReference type="ARBA" id="ARBA00022679"/>
    </source>
</evidence>
<name>A0ABW1ZTR0_9GAMM</name>
<evidence type="ECO:0000256" key="2">
    <source>
        <dbReference type="ARBA" id="ARBA00022741"/>
    </source>
</evidence>
<gene>
    <name evidence="7" type="ORF">ACFQDL_02675</name>
</gene>
<dbReference type="RefSeq" id="WP_379907713.1">
    <property type="nucleotide sequence ID" value="NZ_JBHSWE010000001.1"/>
</dbReference>
<keyword evidence="1" id="KW-0808">Transferase</keyword>
<evidence type="ECO:0000259" key="6">
    <source>
        <dbReference type="Pfam" id="PF08351"/>
    </source>
</evidence>
<keyword evidence="2" id="KW-0547">Nucleotide-binding</keyword>
<feature type="domain" description="TcmA/NAT10 helicase" evidence="5">
    <location>
        <begin position="203"/>
        <end position="279"/>
    </location>
</feature>
<dbReference type="Gene3D" id="3.40.50.300">
    <property type="entry name" value="P-loop containing nucleotide triphosphate hydrolases"/>
    <property type="match status" value="1"/>
</dbReference>
<evidence type="ECO:0000256" key="3">
    <source>
        <dbReference type="ARBA" id="ARBA00022840"/>
    </source>
</evidence>
<dbReference type="InterPro" id="IPR027417">
    <property type="entry name" value="P-loop_NTPase"/>
</dbReference>
<feature type="domain" description="TmcA/NAT10 N-terminal" evidence="6">
    <location>
        <begin position="6"/>
        <end position="153"/>
    </location>
</feature>
<dbReference type="InterPro" id="IPR013562">
    <property type="entry name" value="TmcA/NAT10_N"/>
</dbReference>
<dbReference type="Proteomes" id="UP001596422">
    <property type="component" value="Unassembled WGS sequence"/>
</dbReference>
<dbReference type="SUPFAM" id="SSF52540">
    <property type="entry name" value="P-loop containing nucleoside triphosphate hydrolases"/>
    <property type="match status" value="1"/>
</dbReference>